<accession>A0A9X4AX31</accession>
<dbReference type="EMBL" id="JAGTJJ010000075">
    <property type="protein sequence ID" value="MDC3988529.1"/>
    <property type="molecule type" value="Genomic_DNA"/>
</dbReference>
<protein>
    <submittedName>
        <fullName evidence="1">Uncharacterized protein</fullName>
    </submittedName>
</protein>
<name>A0A9X4AX31_9BACT</name>
<evidence type="ECO:0000313" key="3">
    <source>
        <dbReference type="Proteomes" id="UP001151081"/>
    </source>
</evidence>
<evidence type="ECO:0000313" key="1">
    <source>
        <dbReference type="EMBL" id="MDC3985895.1"/>
    </source>
</evidence>
<dbReference type="Proteomes" id="UP001151081">
    <property type="component" value="Unassembled WGS sequence"/>
</dbReference>
<gene>
    <name evidence="1" type="ORF">KEG57_35770</name>
    <name evidence="2" type="ORF">KEG57_49135</name>
</gene>
<sequence>MAFVDLVPFPRRMLVAATSGLLLLLGCKDLAPEKPKSAVAGIGAAAAPLRPPPPWLPPNYTEIPWSEAATLIQRQEVDRVFGTRTRRVYVVKREGQKHYTTAPRRGDLAKLLAQIPREELKFLYRDDIEEISWAEAESRIRNKQVISVSTSHFNMVSLSMKGGAYPLAVAPSERDVRKLIEEVDPSGNLLGAVE</sequence>
<comment type="caution">
    <text evidence="1">The sequence shown here is derived from an EMBL/GenBank/DDBJ whole genome shotgun (WGS) entry which is preliminary data.</text>
</comment>
<evidence type="ECO:0000313" key="2">
    <source>
        <dbReference type="EMBL" id="MDC3988529.1"/>
    </source>
</evidence>
<proteinExistence type="predicted"/>
<dbReference type="RefSeq" id="WP_272428593.1">
    <property type="nucleotide sequence ID" value="NZ_JAGTJJ010000032.1"/>
</dbReference>
<keyword evidence="3" id="KW-1185">Reference proteome</keyword>
<dbReference type="EMBL" id="JAGTJJ010000032">
    <property type="protein sequence ID" value="MDC3985895.1"/>
    <property type="molecule type" value="Genomic_DNA"/>
</dbReference>
<reference evidence="1 3" key="1">
    <citation type="submission" date="2021-04" db="EMBL/GenBank/DDBJ databases">
        <title>Genome analysis of Polyangium sp.</title>
        <authorList>
            <person name="Li Y."/>
            <person name="Wang J."/>
        </authorList>
    </citation>
    <scope>NUCLEOTIDE SEQUENCE [LARGE SCALE GENOMIC DNA]</scope>
    <source>
        <strain evidence="1 3">SDU14</strain>
    </source>
</reference>
<organism evidence="1 3">
    <name type="scientific">Polyangium jinanense</name>
    <dbReference type="NCBI Taxonomy" id="2829994"/>
    <lineage>
        <taxon>Bacteria</taxon>
        <taxon>Pseudomonadati</taxon>
        <taxon>Myxococcota</taxon>
        <taxon>Polyangia</taxon>
        <taxon>Polyangiales</taxon>
        <taxon>Polyangiaceae</taxon>
        <taxon>Polyangium</taxon>
    </lineage>
</organism>
<dbReference type="AlphaFoldDB" id="A0A9X4AX31"/>